<feature type="binding site" evidence="8">
    <location>
        <position position="92"/>
    </location>
    <ligand>
        <name>shikimate</name>
        <dbReference type="ChEBI" id="CHEBI:36208"/>
    </ligand>
</feature>
<reference evidence="12" key="2">
    <citation type="journal article" date="2021" name="PeerJ">
        <title>Extensive microbial diversity within the chicken gut microbiome revealed by metagenomics and culture.</title>
        <authorList>
            <person name="Gilroy R."/>
            <person name="Ravi A."/>
            <person name="Getino M."/>
            <person name="Pursley I."/>
            <person name="Horton D.L."/>
            <person name="Alikhan N.F."/>
            <person name="Baker D."/>
            <person name="Gharbi K."/>
            <person name="Hall N."/>
            <person name="Watson M."/>
            <person name="Adriaenssens E.M."/>
            <person name="Foster-Nyarko E."/>
            <person name="Jarju S."/>
            <person name="Secka A."/>
            <person name="Antonio M."/>
            <person name="Oren A."/>
            <person name="Chaudhuri R.R."/>
            <person name="La Ragione R."/>
            <person name="Hildebrand F."/>
            <person name="Pallen M.J."/>
        </authorList>
    </citation>
    <scope>NUCLEOTIDE SEQUENCE</scope>
    <source>
        <strain evidence="12">ChiBcec6-7307</strain>
    </source>
</reference>
<comment type="catalytic activity">
    <reaction evidence="7 8">
        <text>shikimate + NADP(+) = 3-dehydroshikimate + NADPH + H(+)</text>
        <dbReference type="Rhea" id="RHEA:17737"/>
        <dbReference type="ChEBI" id="CHEBI:15378"/>
        <dbReference type="ChEBI" id="CHEBI:16630"/>
        <dbReference type="ChEBI" id="CHEBI:36208"/>
        <dbReference type="ChEBI" id="CHEBI:57783"/>
        <dbReference type="ChEBI" id="CHEBI:58349"/>
        <dbReference type="EC" id="1.1.1.25"/>
    </reaction>
</comment>
<organism evidence="12 13">
    <name type="scientific">Candidatus Merdiplasma excrementigallinarum</name>
    <dbReference type="NCBI Taxonomy" id="2840864"/>
    <lineage>
        <taxon>Bacteria</taxon>
        <taxon>Bacillati</taxon>
        <taxon>Bacillota</taxon>
        <taxon>Clostridia</taxon>
        <taxon>Lachnospirales</taxon>
        <taxon>Lachnospiraceae</taxon>
        <taxon>Lachnospiraceae incertae sedis</taxon>
        <taxon>Candidatus Merdiplasma</taxon>
    </lineage>
</organism>
<reference evidence="12" key="1">
    <citation type="submission" date="2020-10" db="EMBL/GenBank/DDBJ databases">
        <authorList>
            <person name="Gilroy R."/>
        </authorList>
    </citation>
    <scope>NUCLEOTIDE SEQUENCE</scope>
    <source>
        <strain evidence="12">ChiBcec6-7307</strain>
    </source>
</reference>
<evidence type="ECO:0000259" key="10">
    <source>
        <dbReference type="Pfam" id="PF08501"/>
    </source>
</evidence>
<dbReference type="Proteomes" id="UP000886889">
    <property type="component" value="Unassembled WGS sequence"/>
</dbReference>
<keyword evidence="4 8" id="KW-0521">NADP</keyword>
<feature type="binding site" evidence="8">
    <location>
        <position position="249"/>
    </location>
    <ligand>
        <name>NADP(+)</name>
        <dbReference type="ChEBI" id="CHEBI:58349"/>
    </ligand>
</feature>
<dbReference type="InterPro" id="IPR006151">
    <property type="entry name" value="Shikm_DH/Glu-tRNA_Rdtase"/>
</dbReference>
<dbReference type="Pfam" id="PF08501">
    <property type="entry name" value="Shikimate_dh_N"/>
    <property type="match status" value="1"/>
</dbReference>
<comment type="pathway">
    <text evidence="1 8">Metabolic intermediate biosynthesis; chorismate biosynthesis; chorismate from D-erythrose 4-phosphate and phosphoenolpyruvate: step 4/7.</text>
</comment>
<comment type="subunit">
    <text evidence="8">Homodimer.</text>
</comment>
<dbReference type="GO" id="GO:0004764">
    <property type="term" value="F:shikimate 3-dehydrogenase (NADP+) activity"/>
    <property type="evidence" value="ECO:0007669"/>
    <property type="project" value="UniProtKB-UniRule"/>
</dbReference>
<evidence type="ECO:0000256" key="1">
    <source>
        <dbReference type="ARBA" id="ARBA00004871"/>
    </source>
</evidence>
<dbReference type="EC" id="1.1.1.25" evidence="2 8"/>
<dbReference type="InterPro" id="IPR022893">
    <property type="entry name" value="Shikimate_DH_fam"/>
</dbReference>
<dbReference type="EMBL" id="DVOS01000036">
    <property type="protein sequence ID" value="HIV22976.1"/>
    <property type="molecule type" value="Genomic_DNA"/>
</dbReference>
<evidence type="ECO:0000313" key="12">
    <source>
        <dbReference type="EMBL" id="HIV22976.1"/>
    </source>
</evidence>
<feature type="binding site" evidence="8">
    <location>
        <position position="256"/>
    </location>
    <ligand>
        <name>shikimate</name>
        <dbReference type="ChEBI" id="CHEBI:36208"/>
    </ligand>
</feature>
<dbReference type="CDD" id="cd01065">
    <property type="entry name" value="NAD_bind_Shikimate_DH"/>
    <property type="match status" value="1"/>
</dbReference>
<dbReference type="HAMAP" id="MF_00222">
    <property type="entry name" value="Shikimate_DH_AroE"/>
    <property type="match status" value="1"/>
</dbReference>
<protein>
    <recommendedName>
        <fullName evidence="2 8">Shikimate dehydrogenase (NADP(+))</fullName>
        <shortName evidence="8">SDH</shortName>
        <ecNumber evidence="2 8">1.1.1.25</ecNumber>
    </recommendedName>
</protein>
<feature type="domain" description="Shikimate dehydrogenase substrate binding N-terminal" evidence="10">
    <location>
        <begin position="12"/>
        <end position="94"/>
    </location>
</feature>
<comment type="similarity">
    <text evidence="8">Belongs to the shikimate dehydrogenase family.</text>
</comment>
<dbReference type="GO" id="GO:0009423">
    <property type="term" value="P:chorismate biosynthetic process"/>
    <property type="evidence" value="ECO:0007669"/>
    <property type="project" value="UniProtKB-UniRule"/>
</dbReference>
<accession>A0A9D1T810</accession>
<gene>
    <name evidence="8 12" type="primary">aroE</name>
    <name evidence="12" type="ORF">IAC80_03455</name>
</gene>
<name>A0A9D1T810_9FIRM</name>
<comment type="caution">
    <text evidence="12">The sequence shown here is derived from an EMBL/GenBank/DDBJ whole genome shotgun (WGS) entry which is preliminary data.</text>
</comment>
<dbReference type="PANTHER" id="PTHR21089">
    <property type="entry name" value="SHIKIMATE DEHYDROGENASE"/>
    <property type="match status" value="1"/>
</dbReference>
<evidence type="ECO:0000256" key="6">
    <source>
        <dbReference type="ARBA" id="ARBA00023141"/>
    </source>
</evidence>
<dbReference type="InterPro" id="IPR041121">
    <property type="entry name" value="SDH_C"/>
</dbReference>
<dbReference type="SUPFAM" id="SSF53223">
    <property type="entry name" value="Aminoacid dehydrogenase-like, N-terminal domain"/>
    <property type="match status" value="1"/>
</dbReference>
<evidence type="ECO:0000256" key="5">
    <source>
        <dbReference type="ARBA" id="ARBA00023002"/>
    </source>
</evidence>
<dbReference type="GO" id="GO:0008652">
    <property type="term" value="P:amino acid biosynthetic process"/>
    <property type="evidence" value="ECO:0007669"/>
    <property type="project" value="UniProtKB-KW"/>
</dbReference>
<dbReference type="Pfam" id="PF01488">
    <property type="entry name" value="Shikimate_DH"/>
    <property type="match status" value="1"/>
</dbReference>
<dbReference type="InterPro" id="IPR011342">
    <property type="entry name" value="Shikimate_DH"/>
</dbReference>
<dbReference type="PANTHER" id="PTHR21089:SF1">
    <property type="entry name" value="BIFUNCTIONAL 3-DEHYDROQUINATE DEHYDRATASE_SHIKIMATE DEHYDROGENASE, CHLOROPLASTIC"/>
    <property type="match status" value="1"/>
</dbReference>
<comment type="caution">
    <text evidence="8">Lacks conserved residue(s) required for the propagation of feature annotation.</text>
</comment>
<evidence type="ECO:0000313" key="13">
    <source>
        <dbReference type="Proteomes" id="UP000886889"/>
    </source>
</evidence>
<dbReference type="InterPro" id="IPR013708">
    <property type="entry name" value="Shikimate_DH-bd_N"/>
</dbReference>
<feature type="binding site" evidence="8">
    <location>
        <position position="67"/>
    </location>
    <ligand>
        <name>shikimate</name>
        <dbReference type="ChEBI" id="CHEBI:36208"/>
    </ligand>
</feature>
<comment type="function">
    <text evidence="8">Involved in the biosynthesis of the chorismate, which leads to the biosynthesis of aromatic amino acids. Catalyzes the reversible NADPH linked reduction of 3-dehydroshikimate (DHSA) to yield shikimate (SA).</text>
</comment>
<dbReference type="InterPro" id="IPR046346">
    <property type="entry name" value="Aminoacid_DH-like_N_sf"/>
</dbReference>
<evidence type="ECO:0000256" key="2">
    <source>
        <dbReference type="ARBA" id="ARBA00012962"/>
    </source>
</evidence>
<feature type="binding site" evidence="8">
    <location>
        <position position="107"/>
    </location>
    <ligand>
        <name>shikimate</name>
        <dbReference type="ChEBI" id="CHEBI:36208"/>
    </ligand>
</feature>
<keyword evidence="3 8" id="KW-0028">Amino-acid biosynthesis</keyword>
<feature type="binding site" evidence="8">
    <location>
        <position position="226"/>
    </location>
    <ligand>
        <name>NADP(+)</name>
        <dbReference type="ChEBI" id="CHEBI:58349"/>
    </ligand>
</feature>
<keyword evidence="6 8" id="KW-0057">Aromatic amino acid biosynthesis</keyword>
<feature type="domain" description="SDH C-terminal" evidence="11">
    <location>
        <begin position="249"/>
        <end position="279"/>
    </location>
</feature>
<evidence type="ECO:0000256" key="3">
    <source>
        <dbReference type="ARBA" id="ARBA00022605"/>
    </source>
</evidence>
<sequence length="283" mass="30230">MEKNYRAELVGVFGDPVDGNPTGVLEEAGFAALGLNYRYLTMKVTPEDFDTAMKSLKALHMKGINLTMPHKIAVLPYLDEISPAARIIGAVNTVVVREGRLIGDNTDGKGFVQALQMEQVPLKGKKVVLLGAGGAAKAIAVECALAGAASVTIFNRSAAHGEELAQTVRDHTDAQAFYQPWEAGQAIPEGTDILINATPIGFHPDASRKPDIDYDTITASMTVSDVVFNPDITEFLKAAAARGAKTISGLGMLVCQGALNFTIWTGKEAPYDVMYEALKKEFA</sequence>
<keyword evidence="5 8" id="KW-0560">Oxidoreductase</keyword>
<dbReference type="GO" id="GO:0019632">
    <property type="term" value="P:shikimate metabolic process"/>
    <property type="evidence" value="ECO:0007669"/>
    <property type="project" value="InterPro"/>
</dbReference>
<feature type="domain" description="Quinate/shikimate 5-dehydrogenase/glutamyl-tRNA reductase" evidence="9">
    <location>
        <begin position="121"/>
        <end position="198"/>
    </location>
</feature>
<evidence type="ECO:0000259" key="9">
    <source>
        <dbReference type="Pfam" id="PF01488"/>
    </source>
</evidence>
<feature type="active site" description="Proton acceptor" evidence="8">
    <location>
        <position position="71"/>
    </location>
</feature>
<evidence type="ECO:0000256" key="7">
    <source>
        <dbReference type="ARBA" id="ARBA00049442"/>
    </source>
</evidence>
<feature type="binding site" evidence="8">
    <location>
        <begin position="131"/>
        <end position="135"/>
    </location>
    <ligand>
        <name>NADP(+)</name>
        <dbReference type="ChEBI" id="CHEBI:58349"/>
    </ligand>
</feature>
<evidence type="ECO:0000259" key="11">
    <source>
        <dbReference type="Pfam" id="PF18317"/>
    </source>
</evidence>
<evidence type="ECO:0000256" key="4">
    <source>
        <dbReference type="ARBA" id="ARBA00022857"/>
    </source>
</evidence>
<dbReference type="Gene3D" id="3.40.50.10860">
    <property type="entry name" value="Leucine Dehydrogenase, chain A, domain 1"/>
    <property type="match status" value="1"/>
</dbReference>
<proteinExistence type="inferred from homology"/>
<dbReference type="AlphaFoldDB" id="A0A9D1T810"/>
<evidence type="ECO:0000256" key="8">
    <source>
        <dbReference type="HAMAP-Rule" id="MF_00222"/>
    </source>
</evidence>
<dbReference type="InterPro" id="IPR036291">
    <property type="entry name" value="NAD(P)-bd_dom_sf"/>
</dbReference>
<dbReference type="Gene3D" id="3.40.50.720">
    <property type="entry name" value="NAD(P)-binding Rossmann-like Domain"/>
    <property type="match status" value="1"/>
</dbReference>
<dbReference type="NCBIfam" id="TIGR00507">
    <property type="entry name" value="aroE"/>
    <property type="match status" value="1"/>
</dbReference>
<dbReference type="SUPFAM" id="SSF51735">
    <property type="entry name" value="NAD(P)-binding Rossmann-fold domains"/>
    <property type="match status" value="1"/>
</dbReference>
<dbReference type="Pfam" id="PF18317">
    <property type="entry name" value="SDH_C"/>
    <property type="match status" value="1"/>
</dbReference>
<dbReference type="GO" id="GO:0009073">
    <property type="term" value="P:aromatic amino acid family biosynthetic process"/>
    <property type="evidence" value="ECO:0007669"/>
    <property type="project" value="UniProtKB-KW"/>
</dbReference>
<dbReference type="GO" id="GO:0050661">
    <property type="term" value="F:NADP binding"/>
    <property type="evidence" value="ECO:0007669"/>
    <property type="project" value="InterPro"/>
</dbReference>